<dbReference type="InterPro" id="IPR015422">
    <property type="entry name" value="PyrdxlP-dep_Trfase_small"/>
</dbReference>
<evidence type="ECO:0000256" key="3">
    <source>
        <dbReference type="ARBA" id="ARBA00004953"/>
    </source>
</evidence>
<evidence type="ECO:0000259" key="10">
    <source>
        <dbReference type="Pfam" id="PF00155"/>
    </source>
</evidence>
<keyword evidence="7" id="KW-0456">Lyase</keyword>
<comment type="cofactor">
    <cofactor evidence="1">
        <name>pyridoxal 5'-phosphate</name>
        <dbReference type="ChEBI" id="CHEBI:597326"/>
    </cofactor>
</comment>
<dbReference type="AlphaFoldDB" id="A0A1G6KCV0"/>
<dbReference type="Pfam" id="PF00155">
    <property type="entry name" value="Aminotran_1_2"/>
    <property type="match status" value="1"/>
</dbReference>
<dbReference type="PROSITE" id="PS00105">
    <property type="entry name" value="AA_TRANSFER_CLASS_1"/>
    <property type="match status" value="1"/>
</dbReference>
<dbReference type="GO" id="GO:0048472">
    <property type="term" value="F:threonine-phosphate decarboxylase activity"/>
    <property type="evidence" value="ECO:0007669"/>
    <property type="project" value="UniProtKB-EC"/>
</dbReference>
<dbReference type="InterPro" id="IPR015421">
    <property type="entry name" value="PyrdxlP-dep_Trfase_major"/>
</dbReference>
<evidence type="ECO:0000313" key="11">
    <source>
        <dbReference type="EMBL" id="SDC28671.1"/>
    </source>
</evidence>
<accession>A0A1G6KCV0</accession>
<keyword evidence="6" id="KW-0663">Pyridoxal phosphate</keyword>
<gene>
    <name evidence="11" type="ORF">SAMN04488112_105182</name>
</gene>
<evidence type="ECO:0000256" key="4">
    <source>
        <dbReference type="ARBA" id="ARBA00012285"/>
    </source>
</evidence>
<evidence type="ECO:0000256" key="7">
    <source>
        <dbReference type="ARBA" id="ARBA00023239"/>
    </source>
</evidence>
<dbReference type="InterPro" id="IPR005860">
    <property type="entry name" value="CobD"/>
</dbReference>
<sequence>MAAGLEQYGHGGDRQTAQERFGREADSFVDFSANINPLGPPPGVVEELKRALQEPGTPTLTAYPDPVCRRLTQVLAQWLGVSPEQVLPGNGAAELIDLIHTVAEPRVVGVIHPSFSEYEAAARKRKLEVIPLKTRWEKGFLPERESLLAWIREVDLAWIGHPNNPTGTRLPYEDLVAAAEEAARWDTVLAVDEAFLDFIPAEEATTLLPHLEAFPTTLLFRSMTKFYAIPGLRLGFVVASADWIEAMRRWQIPWSVNAWAQLAGVAALKKTGFEAETWAWLVEEKRYLTHQLRSLPGVEVLAGEANYLLLRLEKRAAMEGISSRWLQERLGAKGILIRDGSTYPGLDDRYLRVAIRSREENEQLLSALTPLLPAGGVPS</sequence>
<dbReference type="OrthoDB" id="9813612at2"/>
<organism evidence="11 12">
    <name type="scientific">Melghirimyces thermohalophilus</name>
    <dbReference type="NCBI Taxonomy" id="1236220"/>
    <lineage>
        <taxon>Bacteria</taxon>
        <taxon>Bacillati</taxon>
        <taxon>Bacillota</taxon>
        <taxon>Bacilli</taxon>
        <taxon>Bacillales</taxon>
        <taxon>Thermoactinomycetaceae</taxon>
        <taxon>Melghirimyces</taxon>
    </lineage>
</organism>
<protein>
    <recommendedName>
        <fullName evidence="4">threonine-phosphate decarboxylase</fullName>
        <ecNumber evidence="4">4.1.1.81</ecNumber>
    </recommendedName>
    <alternativeName>
        <fullName evidence="8">L-threonine-O-3-phosphate decarboxylase</fullName>
    </alternativeName>
</protein>
<comment type="function">
    <text evidence="2">Decarboxylates L-threonine-O-3-phosphate to yield (R)-1-amino-2-propanol O-2-phosphate, the precursor for the linkage between the nucleotide loop and the corrin ring in cobalamin.</text>
</comment>
<dbReference type="STRING" id="1236220.SAMN04488112_105182"/>
<dbReference type="CDD" id="cd00609">
    <property type="entry name" value="AAT_like"/>
    <property type="match status" value="1"/>
</dbReference>
<dbReference type="Gene3D" id="3.90.1150.10">
    <property type="entry name" value="Aspartate Aminotransferase, domain 1"/>
    <property type="match status" value="1"/>
</dbReference>
<dbReference type="EMBL" id="FMZA01000005">
    <property type="protein sequence ID" value="SDC28671.1"/>
    <property type="molecule type" value="Genomic_DNA"/>
</dbReference>
<name>A0A1G6KCV0_9BACL</name>
<comment type="pathway">
    <text evidence="3">Cofactor biosynthesis; adenosylcobalamin biosynthesis.</text>
</comment>
<dbReference type="PANTHER" id="PTHR42885">
    <property type="entry name" value="HISTIDINOL-PHOSPHATE AMINOTRANSFERASE-RELATED"/>
    <property type="match status" value="1"/>
</dbReference>
<comment type="catalytic activity">
    <reaction evidence="9">
        <text>O-phospho-L-threonine + H(+) = (R)-1-aminopropan-2-yl phosphate + CO2</text>
        <dbReference type="Rhea" id="RHEA:11492"/>
        <dbReference type="ChEBI" id="CHEBI:15378"/>
        <dbReference type="ChEBI" id="CHEBI:16526"/>
        <dbReference type="ChEBI" id="CHEBI:58563"/>
        <dbReference type="ChEBI" id="CHEBI:58675"/>
        <dbReference type="EC" id="4.1.1.81"/>
    </reaction>
</comment>
<dbReference type="GO" id="GO:0030170">
    <property type="term" value="F:pyridoxal phosphate binding"/>
    <property type="evidence" value="ECO:0007669"/>
    <property type="project" value="InterPro"/>
</dbReference>
<dbReference type="Proteomes" id="UP000199387">
    <property type="component" value="Unassembled WGS sequence"/>
</dbReference>
<dbReference type="GO" id="GO:0009236">
    <property type="term" value="P:cobalamin biosynthetic process"/>
    <property type="evidence" value="ECO:0007669"/>
    <property type="project" value="UniProtKB-UniPathway"/>
</dbReference>
<keyword evidence="5" id="KW-0169">Cobalamin biosynthesis</keyword>
<keyword evidence="12" id="KW-1185">Reference proteome</keyword>
<dbReference type="InterPro" id="IPR004839">
    <property type="entry name" value="Aminotransferase_I/II_large"/>
</dbReference>
<feature type="domain" description="Aminotransferase class I/classII large" evidence="10">
    <location>
        <begin position="28"/>
        <end position="368"/>
    </location>
</feature>
<evidence type="ECO:0000256" key="1">
    <source>
        <dbReference type="ARBA" id="ARBA00001933"/>
    </source>
</evidence>
<proteinExistence type="predicted"/>
<dbReference type="EC" id="4.1.1.81" evidence="4"/>
<evidence type="ECO:0000256" key="6">
    <source>
        <dbReference type="ARBA" id="ARBA00022898"/>
    </source>
</evidence>
<evidence type="ECO:0000256" key="9">
    <source>
        <dbReference type="ARBA" id="ARBA00048531"/>
    </source>
</evidence>
<evidence type="ECO:0000256" key="2">
    <source>
        <dbReference type="ARBA" id="ARBA00003444"/>
    </source>
</evidence>
<dbReference type="NCBIfam" id="TIGR01140">
    <property type="entry name" value="L_thr_O3P_dcar"/>
    <property type="match status" value="1"/>
</dbReference>
<reference evidence="11 12" key="1">
    <citation type="submission" date="2016-10" db="EMBL/GenBank/DDBJ databases">
        <authorList>
            <person name="de Groot N.N."/>
        </authorList>
    </citation>
    <scope>NUCLEOTIDE SEQUENCE [LARGE SCALE GENOMIC DNA]</scope>
    <source>
        <strain evidence="11 12">DSM 45514</strain>
    </source>
</reference>
<dbReference type="UniPathway" id="UPA00148"/>
<evidence type="ECO:0000256" key="5">
    <source>
        <dbReference type="ARBA" id="ARBA00022573"/>
    </source>
</evidence>
<evidence type="ECO:0000313" key="12">
    <source>
        <dbReference type="Proteomes" id="UP000199387"/>
    </source>
</evidence>
<evidence type="ECO:0000256" key="8">
    <source>
        <dbReference type="ARBA" id="ARBA00029996"/>
    </source>
</evidence>
<dbReference type="Gene3D" id="3.40.640.10">
    <property type="entry name" value="Type I PLP-dependent aspartate aminotransferase-like (Major domain)"/>
    <property type="match status" value="1"/>
</dbReference>
<dbReference type="InterPro" id="IPR015424">
    <property type="entry name" value="PyrdxlP-dep_Trfase"/>
</dbReference>
<dbReference type="PANTHER" id="PTHR42885:SF1">
    <property type="entry name" value="THREONINE-PHOSPHATE DECARBOXYLASE"/>
    <property type="match status" value="1"/>
</dbReference>
<dbReference type="RefSeq" id="WP_091567385.1">
    <property type="nucleotide sequence ID" value="NZ_FMZA01000005.1"/>
</dbReference>
<dbReference type="InterPro" id="IPR004838">
    <property type="entry name" value="NHTrfase_class1_PyrdxlP-BS"/>
</dbReference>
<dbReference type="SUPFAM" id="SSF53383">
    <property type="entry name" value="PLP-dependent transferases"/>
    <property type="match status" value="1"/>
</dbReference>